<feature type="region of interest" description="Disordered" evidence="1">
    <location>
        <begin position="1"/>
        <end position="24"/>
    </location>
</feature>
<feature type="compositionally biased region" description="Basic and acidic residues" evidence="1">
    <location>
        <begin position="1"/>
        <end position="11"/>
    </location>
</feature>
<sequence>MFPPENLDKRSPAGVKSTTSFMPQNSKSHRRFALYGPVNKSPSVTRTAIVFSAWISA</sequence>
<evidence type="ECO:0000313" key="3">
    <source>
        <dbReference type="Proteomes" id="UP001054945"/>
    </source>
</evidence>
<dbReference type="AlphaFoldDB" id="A0AAV4XGW0"/>
<proteinExistence type="predicted"/>
<evidence type="ECO:0000313" key="2">
    <source>
        <dbReference type="EMBL" id="GIY94255.1"/>
    </source>
</evidence>
<dbReference type="Proteomes" id="UP001054945">
    <property type="component" value="Unassembled WGS sequence"/>
</dbReference>
<evidence type="ECO:0000256" key="1">
    <source>
        <dbReference type="SAM" id="MobiDB-lite"/>
    </source>
</evidence>
<name>A0AAV4XGW0_CAEEX</name>
<organism evidence="2 3">
    <name type="scientific">Caerostris extrusa</name>
    <name type="common">Bark spider</name>
    <name type="synonym">Caerostris bankana</name>
    <dbReference type="NCBI Taxonomy" id="172846"/>
    <lineage>
        <taxon>Eukaryota</taxon>
        <taxon>Metazoa</taxon>
        <taxon>Ecdysozoa</taxon>
        <taxon>Arthropoda</taxon>
        <taxon>Chelicerata</taxon>
        <taxon>Arachnida</taxon>
        <taxon>Araneae</taxon>
        <taxon>Araneomorphae</taxon>
        <taxon>Entelegynae</taxon>
        <taxon>Araneoidea</taxon>
        <taxon>Araneidae</taxon>
        <taxon>Caerostris</taxon>
    </lineage>
</organism>
<comment type="caution">
    <text evidence="2">The sequence shown here is derived from an EMBL/GenBank/DDBJ whole genome shotgun (WGS) entry which is preliminary data.</text>
</comment>
<accession>A0AAV4XGW0</accession>
<protein>
    <submittedName>
        <fullName evidence="2">Uncharacterized protein</fullName>
    </submittedName>
</protein>
<gene>
    <name evidence="2" type="ORF">CEXT_214251</name>
</gene>
<dbReference type="EMBL" id="BPLR01017761">
    <property type="protein sequence ID" value="GIY94255.1"/>
    <property type="molecule type" value="Genomic_DNA"/>
</dbReference>
<feature type="non-terminal residue" evidence="2">
    <location>
        <position position="57"/>
    </location>
</feature>
<keyword evidence="3" id="KW-1185">Reference proteome</keyword>
<reference evidence="2 3" key="1">
    <citation type="submission" date="2021-06" db="EMBL/GenBank/DDBJ databases">
        <title>Caerostris extrusa draft genome.</title>
        <authorList>
            <person name="Kono N."/>
            <person name="Arakawa K."/>
        </authorList>
    </citation>
    <scope>NUCLEOTIDE SEQUENCE [LARGE SCALE GENOMIC DNA]</scope>
</reference>